<evidence type="ECO:0000256" key="16">
    <source>
        <dbReference type="SAM" id="MobiDB-lite"/>
    </source>
</evidence>
<keyword evidence="4 17" id="KW-0812">Transmembrane</keyword>
<dbReference type="GO" id="GO:0006906">
    <property type="term" value="P:vesicle fusion"/>
    <property type="evidence" value="ECO:0007669"/>
    <property type="project" value="TreeGrafter"/>
</dbReference>
<dbReference type="GO" id="GO:0005484">
    <property type="term" value="F:SNAP receptor activity"/>
    <property type="evidence" value="ECO:0007669"/>
    <property type="project" value="TreeGrafter"/>
</dbReference>
<organism evidence="20">
    <name type="scientific">Capitella teleta</name>
    <name type="common">Polychaete worm</name>
    <dbReference type="NCBI Taxonomy" id="283909"/>
    <lineage>
        <taxon>Eukaryota</taxon>
        <taxon>Metazoa</taxon>
        <taxon>Spiralia</taxon>
        <taxon>Lophotrochozoa</taxon>
        <taxon>Annelida</taxon>
        <taxon>Polychaeta</taxon>
        <taxon>Sedentaria</taxon>
        <taxon>Scolecida</taxon>
        <taxon>Capitellidae</taxon>
        <taxon>Capitella</taxon>
    </lineage>
</organism>
<dbReference type="GO" id="GO:0006887">
    <property type="term" value="P:exocytosis"/>
    <property type="evidence" value="ECO:0007669"/>
    <property type="project" value="TreeGrafter"/>
</dbReference>
<evidence type="ECO:0000259" key="19">
    <source>
        <dbReference type="PROSITE" id="PS50892"/>
    </source>
</evidence>
<evidence type="ECO:0000256" key="17">
    <source>
        <dbReference type="SAM" id="Phobius"/>
    </source>
</evidence>
<gene>
    <name evidence="20" type="ORF">CAPTEDRAFT_181820</name>
</gene>
<dbReference type="GO" id="GO:0005765">
    <property type="term" value="C:lysosomal membrane"/>
    <property type="evidence" value="ECO:0007669"/>
    <property type="project" value="UniProtKB-SubCell"/>
</dbReference>
<dbReference type="OrthoDB" id="248747at2759"/>
<evidence type="ECO:0000256" key="5">
    <source>
        <dbReference type="ARBA" id="ARBA00022927"/>
    </source>
</evidence>
<dbReference type="InterPro" id="IPR010908">
    <property type="entry name" value="Longin_dom"/>
</dbReference>
<evidence type="ECO:0000256" key="4">
    <source>
        <dbReference type="ARBA" id="ARBA00022692"/>
    </source>
</evidence>
<sequence>MTILYSVISRGPTVLCSHASGSGNYHEVVKSMLPNIPTASDAKTTYTSNNYMFHVMVDSGIIYMCASDPEFGRRVPYAFLNEIKDQFYSGSLASRSQFAEENELDRDFSPVLANQMERFSRTDGASGDNLTVLQSQVEEVKGVMTQNIEKVLERGERLDDLMDKTTDLEASSLTFKKTARTVQRKMFWKNRKMTIILVCVALVIITIIILIILFSTKVLPPKSGGGGSDPTTTTTTTAAPPALGFR</sequence>
<feature type="transmembrane region" description="Helical" evidence="17">
    <location>
        <begin position="193"/>
        <end position="214"/>
    </location>
</feature>
<evidence type="ECO:0000256" key="2">
    <source>
        <dbReference type="ARBA" id="ARBA00008025"/>
    </source>
</evidence>
<evidence type="ECO:0000256" key="13">
    <source>
        <dbReference type="ARBA" id="ARBA00039269"/>
    </source>
</evidence>
<dbReference type="HOGENOM" id="CLU_064620_1_2_1"/>
<dbReference type="GO" id="GO:0005789">
    <property type="term" value="C:endoplasmic reticulum membrane"/>
    <property type="evidence" value="ECO:0007669"/>
    <property type="project" value="UniProtKB-SubCell"/>
</dbReference>
<dbReference type="SUPFAM" id="SSF58038">
    <property type="entry name" value="SNARE fusion complex"/>
    <property type="match status" value="1"/>
</dbReference>
<dbReference type="GO" id="GO:0030670">
    <property type="term" value="C:phagocytic vesicle membrane"/>
    <property type="evidence" value="ECO:0007669"/>
    <property type="project" value="UniProtKB-SubCell"/>
</dbReference>
<evidence type="ECO:0000313" key="21">
    <source>
        <dbReference type="EnsemblMetazoa" id="CapteP181820"/>
    </source>
</evidence>
<keyword evidence="15" id="KW-0175">Coiled coil</keyword>
<dbReference type="Gene3D" id="3.30.450.50">
    <property type="entry name" value="Longin domain"/>
    <property type="match status" value="1"/>
</dbReference>
<dbReference type="InterPro" id="IPR001388">
    <property type="entry name" value="Synaptobrevin-like"/>
</dbReference>
<evidence type="ECO:0000256" key="3">
    <source>
        <dbReference type="ARBA" id="ARBA00022448"/>
    </source>
</evidence>
<dbReference type="EMBL" id="KB299137">
    <property type="protein sequence ID" value="ELU08344.1"/>
    <property type="molecule type" value="Genomic_DNA"/>
</dbReference>
<evidence type="ECO:0000256" key="11">
    <source>
        <dbReference type="ARBA" id="ARBA00037863"/>
    </source>
</evidence>
<evidence type="ECO:0000256" key="15">
    <source>
        <dbReference type="PROSITE-ProRule" id="PRU00290"/>
    </source>
</evidence>
<evidence type="ECO:0000256" key="8">
    <source>
        <dbReference type="ARBA" id="ARBA00037801"/>
    </source>
</evidence>
<dbReference type="SMART" id="SM01270">
    <property type="entry name" value="Longin"/>
    <property type="match status" value="1"/>
</dbReference>
<dbReference type="InterPro" id="IPR051097">
    <property type="entry name" value="Synaptobrevin-like_transport"/>
</dbReference>
<keyword evidence="5" id="KW-0653">Protein transport</keyword>
<evidence type="ECO:0000313" key="22">
    <source>
        <dbReference type="Proteomes" id="UP000014760"/>
    </source>
</evidence>
<dbReference type="GO" id="GO:0015031">
    <property type="term" value="P:protein transport"/>
    <property type="evidence" value="ECO:0007669"/>
    <property type="project" value="UniProtKB-KW"/>
</dbReference>
<dbReference type="STRING" id="283909.R7UP92"/>
<name>R7UP92_CAPTE</name>
<keyword evidence="22" id="KW-1185">Reference proteome</keyword>
<feature type="domain" description="Longin" evidence="18">
    <location>
        <begin position="7"/>
        <end position="112"/>
    </location>
</feature>
<dbReference type="GO" id="GO:0000149">
    <property type="term" value="F:SNARE binding"/>
    <property type="evidence" value="ECO:0007669"/>
    <property type="project" value="TreeGrafter"/>
</dbReference>
<proteinExistence type="inferred from homology"/>
<evidence type="ECO:0000313" key="20">
    <source>
        <dbReference type="EMBL" id="ELU08344.1"/>
    </source>
</evidence>
<feature type="compositionally biased region" description="Low complexity" evidence="16">
    <location>
        <begin position="230"/>
        <end position="246"/>
    </location>
</feature>
<dbReference type="CDD" id="cd14824">
    <property type="entry name" value="Longin"/>
    <property type="match status" value="1"/>
</dbReference>
<keyword evidence="7 17" id="KW-0472">Membrane</keyword>
<dbReference type="EMBL" id="AMQN01001067">
    <property type="status" value="NOT_ANNOTATED_CDS"/>
    <property type="molecule type" value="Genomic_DNA"/>
</dbReference>
<evidence type="ECO:0000256" key="7">
    <source>
        <dbReference type="ARBA" id="ARBA00023136"/>
    </source>
</evidence>
<dbReference type="InterPro" id="IPR042855">
    <property type="entry name" value="V_SNARE_CC"/>
</dbReference>
<dbReference type="CDD" id="cd15868">
    <property type="entry name" value="R-SNARE_VAMP8"/>
    <property type="match status" value="1"/>
</dbReference>
<evidence type="ECO:0000259" key="18">
    <source>
        <dbReference type="PROSITE" id="PS50859"/>
    </source>
</evidence>
<dbReference type="Proteomes" id="UP000014760">
    <property type="component" value="Unassembled WGS sequence"/>
</dbReference>
<dbReference type="FunFam" id="3.30.450.50:FF:000015">
    <property type="entry name" value="Synaptobrevin 2 isoform 1"/>
    <property type="match status" value="1"/>
</dbReference>
<dbReference type="PROSITE" id="PS50859">
    <property type="entry name" value="LONGIN"/>
    <property type="match status" value="1"/>
</dbReference>
<evidence type="ECO:0000256" key="9">
    <source>
        <dbReference type="ARBA" id="ARBA00037803"/>
    </source>
</evidence>
<dbReference type="PROSITE" id="PS50892">
    <property type="entry name" value="V_SNARE"/>
    <property type="match status" value="1"/>
</dbReference>
<comment type="similarity">
    <text evidence="2">Belongs to the synaptobrevin family.</text>
</comment>
<protein>
    <recommendedName>
        <fullName evidence="13">Vesicle-associated membrane protein 7</fullName>
    </recommendedName>
    <alternativeName>
        <fullName evidence="14">Synaptobrevin-like protein 1</fullName>
    </alternativeName>
</protein>
<dbReference type="Pfam" id="PF00957">
    <property type="entry name" value="Synaptobrevin"/>
    <property type="match status" value="1"/>
</dbReference>
<accession>R7UP92</accession>
<dbReference type="Gene3D" id="1.20.5.110">
    <property type="match status" value="1"/>
</dbReference>
<reference evidence="20 22" key="2">
    <citation type="journal article" date="2013" name="Nature">
        <title>Insights into bilaterian evolution from three spiralian genomes.</title>
        <authorList>
            <person name="Simakov O."/>
            <person name="Marletaz F."/>
            <person name="Cho S.J."/>
            <person name="Edsinger-Gonzales E."/>
            <person name="Havlak P."/>
            <person name="Hellsten U."/>
            <person name="Kuo D.H."/>
            <person name="Larsson T."/>
            <person name="Lv J."/>
            <person name="Arendt D."/>
            <person name="Savage R."/>
            <person name="Osoegawa K."/>
            <person name="de Jong P."/>
            <person name="Grimwood J."/>
            <person name="Chapman J.A."/>
            <person name="Shapiro H."/>
            <person name="Aerts A."/>
            <person name="Otillar R.P."/>
            <person name="Terry A.Y."/>
            <person name="Boore J.L."/>
            <person name="Grigoriev I.V."/>
            <person name="Lindberg D.R."/>
            <person name="Seaver E.C."/>
            <person name="Weisblat D.A."/>
            <person name="Putnam N.H."/>
            <person name="Rokhsar D.S."/>
        </authorList>
    </citation>
    <scope>NUCLEOTIDE SEQUENCE</scope>
    <source>
        <strain evidence="20 22">I ESC-2004</strain>
    </source>
</reference>
<evidence type="ECO:0000256" key="6">
    <source>
        <dbReference type="ARBA" id="ARBA00022989"/>
    </source>
</evidence>
<feature type="region of interest" description="Disordered" evidence="16">
    <location>
        <begin position="223"/>
        <end position="246"/>
    </location>
</feature>
<comment type="subcellular location">
    <subcellularLocation>
        <location evidence="12">Cytoplasmic vesicle</location>
        <location evidence="12">Phagosome membrane</location>
        <topology evidence="12">Single-pass type IV membrane protein</topology>
    </subcellularLocation>
    <subcellularLocation>
        <location evidence="9">Cytoplasmic vesicle</location>
        <location evidence="9">Secretory vesicle membrane</location>
        <topology evidence="9">Single-pass type IV membrane protein</topology>
    </subcellularLocation>
    <subcellularLocation>
        <location evidence="1">Endoplasmic reticulum membrane</location>
        <topology evidence="1">Single-pass type IV membrane protein</topology>
    </subcellularLocation>
    <subcellularLocation>
        <location evidence="8">Golgi apparatus</location>
        <location evidence="8">trans-Golgi network membrane</location>
        <topology evidence="8">Single-pass type IV membrane protein</topology>
    </subcellularLocation>
    <subcellularLocation>
        <location evidence="10">Late endosome membrane</location>
        <topology evidence="10">Single-pass type IV membrane protein</topology>
    </subcellularLocation>
    <subcellularLocation>
        <location evidence="11">Lysosome membrane</location>
        <topology evidence="11">Single-pass type IV membrane protein</topology>
    </subcellularLocation>
</comment>
<feature type="domain" description="V-SNARE coiled-coil homology" evidence="19">
    <location>
        <begin position="129"/>
        <end position="189"/>
    </location>
</feature>
<dbReference type="PRINTS" id="PR00219">
    <property type="entry name" value="SYNAPTOBREVN"/>
</dbReference>
<dbReference type="InterPro" id="IPR011012">
    <property type="entry name" value="Longin-like_dom_sf"/>
</dbReference>
<dbReference type="FunFam" id="1.20.5.110:FF:000004">
    <property type="entry name" value="Vesicle-associated membrane protein 7"/>
    <property type="match status" value="1"/>
</dbReference>
<evidence type="ECO:0000256" key="10">
    <source>
        <dbReference type="ARBA" id="ARBA00037845"/>
    </source>
</evidence>
<dbReference type="GO" id="GO:0005794">
    <property type="term" value="C:Golgi apparatus"/>
    <property type="evidence" value="ECO:0007669"/>
    <property type="project" value="UniProtKB-SubCell"/>
</dbReference>
<dbReference type="GO" id="GO:0031201">
    <property type="term" value="C:SNARE complex"/>
    <property type="evidence" value="ECO:0007669"/>
    <property type="project" value="TreeGrafter"/>
</dbReference>
<dbReference type="AlphaFoldDB" id="R7UP92"/>
<reference evidence="22" key="1">
    <citation type="submission" date="2012-12" db="EMBL/GenBank/DDBJ databases">
        <authorList>
            <person name="Hellsten U."/>
            <person name="Grimwood J."/>
            <person name="Chapman J.A."/>
            <person name="Shapiro H."/>
            <person name="Aerts A."/>
            <person name="Otillar R.P."/>
            <person name="Terry A.Y."/>
            <person name="Boore J.L."/>
            <person name="Simakov O."/>
            <person name="Marletaz F."/>
            <person name="Cho S.-J."/>
            <person name="Edsinger-Gonzales E."/>
            <person name="Havlak P."/>
            <person name="Kuo D.-H."/>
            <person name="Larsson T."/>
            <person name="Lv J."/>
            <person name="Arendt D."/>
            <person name="Savage R."/>
            <person name="Osoegawa K."/>
            <person name="de Jong P."/>
            <person name="Lindberg D.R."/>
            <person name="Seaver E.C."/>
            <person name="Weisblat D.A."/>
            <person name="Putnam N.H."/>
            <person name="Grigoriev I.V."/>
            <person name="Rokhsar D.S."/>
        </authorList>
    </citation>
    <scope>NUCLEOTIDE SEQUENCE</scope>
    <source>
        <strain evidence="22">I ESC-2004</strain>
    </source>
</reference>
<dbReference type="Pfam" id="PF13774">
    <property type="entry name" value="Longin"/>
    <property type="match status" value="1"/>
</dbReference>
<dbReference type="PANTHER" id="PTHR21136">
    <property type="entry name" value="SNARE PROTEINS"/>
    <property type="match status" value="1"/>
</dbReference>
<dbReference type="PANTHER" id="PTHR21136:SF168">
    <property type="entry name" value="VESICLE-ASSOCIATED MEMBRANE PROTEIN 9"/>
    <property type="match status" value="1"/>
</dbReference>
<dbReference type="SUPFAM" id="SSF64356">
    <property type="entry name" value="SNARE-like"/>
    <property type="match status" value="1"/>
</dbReference>
<dbReference type="EnsemblMetazoa" id="CapteT181820">
    <property type="protein sequence ID" value="CapteP181820"/>
    <property type="gene ID" value="CapteG181820"/>
</dbReference>
<evidence type="ECO:0000256" key="12">
    <source>
        <dbReference type="ARBA" id="ARBA00037875"/>
    </source>
</evidence>
<dbReference type="GO" id="GO:0030658">
    <property type="term" value="C:transport vesicle membrane"/>
    <property type="evidence" value="ECO:0007669"/>
    <property type="project" value="UniProtKB-SubCell"/>
</dbReference>
<dbReference type="OMA" id="RLNFFMW"/>
<reference evidence="21" key="3">
    <citation type="submission" date="2015-06" db="UniProtKB">
        <authorList>
            <consortium name="EnsemblMetazoa"/>
        </authorList>
    </citation>
    <scope>IDENTIFICATION</scope>
</reference>
<evidence type="ECO:0000256" key="1">
    <source>
        <dbReference type="ARBA" id="ARBA00004163"/>
    </source>
</evidence>
<dbReference type="GO" id="GO:0031902">
    <property type="term" value="C:late endosome membrane"/>
    <property type="evidence" value="ECO:0007669"/>
    <property type="project" value="UniProtKB-SubCell"/>
</dbReference>
<keyword evidence="6 17" id="KW-1133">Transmembrane helix</keyword>
<evidence type="ECO:0000256" key="14">
    <source>
        <dbReference type="ARBA" id="ARBA00042194"/>
    </source>
</evidence>
<keyword evidence="3" id="KW-0813">Transport</keyword>